<evidence type="ECO:0000313" key="23">
    <source>
        <dbReference type="Proteomes" id="UP000300142"/>
    </source>
</evidence>
<comment type="catalytic activity">
    <reaction evidence="1 18 19">
        <text>(6R)-NADHX = (6S)-NADHX</text>
        <dbReference type="Rhea" id="RHEA:32215"/>
        <dbReference type="ChEBI" id="CHEBI:64074"/>
        <dbReference type="ChEBI" id="CHEBI:64075"/>
        <dbReference type="EC" id="5.1.99.6"/>
    </reaction>
</comment>
<keyword evidence="6 17" id="KW-0547">Nucleotide-binding</keyword>
<dbReference type="GO" id="GO:0046496">
    <property type="term" value="P:nicotinamide nucleotide metabolic process"/>
    <property type="evidence" value="ECO:0007669"/>
    <property type="project" value="UniProtKB-UniRule"/>
</dbReference>
<dbReference type="Pfam" id="PF01256">
    <property type="entry name" value="Carb_kinase"/>
    <property type="match status" value="1"/>
</dbReference>
<evidence type="ECO:0000256" key="2">
    <source>
        <dbReference type="ARBA" id="ARBA00000909"/>
    </source>
</evidence>
<dbReference type="PANTHER" id="PTHR12592">
    <property type="entry name" value="ATP-DEPENDENT (S)-NAD(P)H-HYDRATE DEHYDRATASE FAMILY MEMBER"/>
    <property type="match status" value="1"/>
</dbReference>
<dbReference type="InterPro" id="IPR004443">
    <property type="entry name" value="YjeF_N_dom"/>
</dbReference>
<comment type="function">
    <text evidence="14 19">Bifunctional enzyme that catalyzes the epimerization of the S- and R-forms of NAD(P)HX and the dehydration of the S-form of NAD(P)HX at the expense of ADP, which is converted to AMP. This allows the repair of both epimers of NAD(P)HX, a damaged form of NAD(P)H that is a result of enzymatic or heat-dependent hydration.</text>
</comment>
<feature type="binding site" evidence="18">
    <location>
        <position position="170"/>
    </location>
    <ligand>
        <name>(6S)-NADPHX</name>
        <dbReference type="ChEBI" id="CHEBI:64076"/>
    </ligand>
</feature>
<comment type="similarity">
    <text evidence="3 19">In the N-terminal section; belongs to the NnrE/AIBP family.</text>
</comment>
<keyword evidence="9 18" id="KW-0630">Potassium</keyword>
<feature type="binding site" evidence="18">
    <location>
        <begin position="76"/>
        <end position="80"/>
    </location>
    <ligand>
        <name>(6S)-NADPHX</name>
        <dbReference type="ChEBI" id="CHEBI:64076"/>
    </ligand>
</feature>
<keyword evidence="5 18" id="KW-0479">Metal-binding</keyword>
<dbReference type="EC" id="4.2.1.136" evidence="19"/>
<dbReference type="NCBIfam" id="TIGR00197">
    <property type="entry name" value="yjeF_nterm"/>
    <property type="match status" value="1"/>
</dbReference>
<evidence type="ECO:0000256" key="13">
    <source>
        <dbReference type="ARBA" id="ARBA00023268"/>
    </source>
</evidence>
<comment type="catalytic activity">
    <reaction evidence="2 18 19">
        <text>(6R)-NADPHX = (6S)-NADPHX</text>
        <dbReference type="Rhea" id="RHEA:32227"/>
        <dbReference type="ChEBI" id="CHEBI:64076"/>
        <dbReference type="ChEBI" id="CHEBI:64077"/>
        <dbReference type="EC" id="5.1.99.6"/>
    </reaction>
</comment>
<evidence type="ECO:0000259" key="20">
    <source>
        <dbReference type="PROSITE" id="PS51383"/>
    </source>
</evidence>
<evidence type="ECO:0000259" key="21">
    <source>
        <dbReference type="PROSITE" id="PS51385"/>
    </source>
</evidence>
<accession>A0A480A658</accession>
<dbReference type="PROSITE" id="PS01050">
    <property type="entry name" value="YJEF_C_2"/>
    <property type="match status" value="1"/>
</dbReference>
<feature type="domain" description="YjeF C-terminal" evidence="20">
    <location>
        <begin position="241"/>
        <end position="523"/>
    </location>
</feature>
<evidence type="ECO:0000256" key="9">
    <source>
        <dbReference type="ARBA" id="ARBA00022958"/>
    </source>
</evidence>
<evidence type="ECO:0000256" key="8">
    <source>
        <dbReference type="ARBA" id="ARBA00022857"/>
    </source>
</evidence>
<evidence type="ECO:0000256" key="16">
    <source>
        <dbReference type="ARBA" id="ARBA00049209"/>
    </source>
</evidence>
<feature type="binding site" evidence="18">
    <location>
        <position position="137"/>
    </location>
    <ligand>
        <name>K(+)</name>
        <dbReference type="ChEBI" id="CHEBI:29103"/>
    </ligand>
</feature>
<evidence type="ECO:0000313" key="22">
    <source>
        <dbReference type="EMBL" id="GCL38661.1"/>
    </source>
</evidence>
<keyword evidence="11 18" id="KW-0413">Isomerase</keyword>
<dbReference type="Gene3D" id="3.40.50.10260">
    <property type="entry name" value="YjeF N-terminal domain"/>
    <property type="match status" value="1"/>
</dbReference>
<dbReference type="NCBIfam" id="TIGR00196">
    <property type="entry name" value="yjeF_cterm"/>
    <property type="match status" value="1"/>
</dbReference>
<dbReference type="GO" id="GO:0046872">
    <property type="term" value="F:metal ion binding"/>
    <property type="evidence" value="ECO:0007669"/>
    <property type="project" value="UniProtKB-UniRule"/>
</dbReference>
<dbReference type="InterPro" id="IPR030677">
    <property type="entry name" value="Nnr"/>
</dbReference>
<keyword evidence="22" id="KW-0808">Transferase</keyword>
<evidence type="ECO:0000256" key="17">
    <source>
        <dbReference type="HAMAP-Rule" id="MF_01965"/>
    </source>
</evidence>
<proteinExistence type="inferred from homology"/>
<evidence type="ECO:0000256" key="12">
    <source>
        <dbReference type="ARBA" id="ARBA00023239"/>
    </source>
</evidence>
<dbReference type="PANTHER" id="PTHR12592:SF0">
    <property type="entry name" value="ATP-DEPENDENT (S)-NAD(P)H-HYDRATE DEHYDRATASE"/>
    <property type="match status" value="1"/>
</dbReference>
<comment type="catalytic activity">
    <reaction evidence="15 17 19">
        <text>(6S)-NADHX + ADP = AMP + phosphate + NADH + H(+)</text>
        <dbReference type="Rhea" id="RHEA:32223"/>
        <dbReference type="ChEBI" id="CHEBI:15378"/>
        <dbReference type="ChEBI" id="CHEBI:43474"/>
        <dbReference type="ChEBI" id="CHEBI:57945"/>
        <dbReference type="ChEBI" id="CHEBI:64074"/>
        <dbReference type="ChEBI" id="CHEBI:456215"/>
        <dbReference type="ChEBI" id="CHEBI:456216"/>
        <dbReference type="EC" id="4.2.1.136"/>
    </reaction>
</comment>
<comment type="cofactor">
    <cofactor evidence="17">
        <name>Mg(2+)</name>
        <dbReference type="ChEBI" id="CHEBI:18420"/>
    </cofactor>
</comment>
<comment type="caution">
    <text evidence="17">Lacks conserved residue(s) required for the propagation of feature annotation.</text>
</comment>
<feature type="binding site" evidence="18">
    <location>
        <position position="77"/>
    </location>
    <ligand>
        <name>K(+)</name>
        <dbReference type="ChEBI" id="CHEBI:29103"/>
    </ligand>
</feature>
<feature type="binding site" evidence="17">
    <location>
        <begin position="430"/>
        <end position="434"/>
    </location>
    <ligand>
        <name>AMP</name>
        <dbReference type="ChEBI" id="CHEBI:456215"/>
    </ligand>
</feature>
<comment type="cofactor">
    <cofactor evidence="18 19">
        <name>K(+)</name>
        <dbReference type="ChEBI" id="CHEBI:29103"/>
    </cofactor>
    <text evidence="18 19">Binds 1 potassium ion per subunit.</text>
</comment>
<dbReference type="RefSeq" id="WP_137668484.1">
    <property type="nucleotide sequence ID" value="NZ_BJCE01000161.1"/>
</dbReference>
<keyword evidence="7 17" id="KW-0067">ATP-binding</keyword>
<dbReference type="PROSITE" id="PS51385">
    <property type="entry name" value="YJEF_N"/>
    <property type="match status" value="1"/>
</dbReference>
<comment type="catalytic activity">
    <reaction evidence="16 17 19">
        <text>(6S)-NADPHX + ADP = AMP + phosphate + NADPH + H(+)</text>
        <dbReference type="Rhea" id="RHEA:32235"/>
        <dbReference type="ChEBI" id="CHEBI:15378"/>
        <dbReference type="ChEBI" id="CHEBI:43474"/>
        <dbReference type="ChEBI" id="CHEBI:57783"/>
        <dbReference type="ChEBI" id="CHEBI:64076"/>
        <dbReference type="ChEBI" id="CHEBI:456215"/>
        <dbReference type="ChEBI" id="CHEBI:456216"/>
        <dbReference type="EC" id="4.2.1.136"/>
    </reaction>
</comment>
<feature type="domain" description="YjeF N-terminal" evidence="21">
    <location>
        <begin position="13"/>
        <end position="227"/>
    </location>
</feature>
<sequence>MTKEQFVVTAAQMRDIEGRIFAAGMPVAALMEKVGRLISDSFARHWQRLQSIIPLSPLFQGGLGGSNVGILAGPGHNGGDALVVARELHFQGYQVWIYQPFAKLKELTSQHLQYAQNLGIPCFTELAELPSCDFLIDGLFGFGLEREITGNIAEAINHFNDWNKPIFSIDLPSGLHTDTGEVLGTAIRATHTFCLGLWKQGLLQEQALEYIGQAELIDFDIPLADIHAILGEVTKIKRITKTTVFDTLSLPLSPTTHKYKSGHLLLISGSKRYAGGAILTGLGARASGVGMLSIAVPESIKPLLISHLPEALIIGCPETETGAISHLQLPPNTDLSSFNAIACGPGLTTDATPIIEQVINSDVPLILDADGLNILAQLGTISTLQKRQNTTILTPHTGEFHRLFPDINYQDRVKAVQTAASQTGAVVLLKGARTAISNPEGVVWINAESTPALARGGSGDVLTGLMGGILARVVNKQVNIEDVVAAAAWWHSQGGILAVKERTELGVDAFTLTQYLIRVLKLSIEDIL</sequence>
<dbReference type="InterPro" id="IPR029056">
    <property type="entry name" value="Ribokinase-like"/>
</dbReference>
<feature type="binding site" evidence="17">
    <location>
        <position position="459"/>
    </location>
    <ligand>
        <name>AMP</name>
        <dbReference type="ChEBI" id="CHEBI:456215"/>
    </ligand>
</feature>
<dbReference type="GO" id="GO:0016301">
    <property type="term" value="F:kinase activity"/>
    <property type="evidence" value="ECO:0007669"/>
    <property type="project" value="UniProtKB-KW"/>
</dbReference>
<name>A0A480A658_9CYAN</name>
<dbReference type="GO" id="GO:0005524">
    <property type="term" value="F:ATP binding"/>
    <property type="evidence" value="ECO:0007669"/>
    <property type="project" value="UniProtKB-UniRule"/>
</dbReference>
<dbReference type="AlphaFoldDB" id="A0A480A658"/>
<dbReference type="GO" id="GO:0052855">
    <property type="term" value="F:ADP-dependent NAD(P)H-hydrate dehydratase activity"/>
    <property type="evidence" value="ECO:0007669"/>
    <property type="project" value="UniProtKB-UniRule"/>
</dbReference>
<dbReference type="EC" id="5.1.99.6" evidence="19"/>
<evidence type="ECO:0000256" key="18">
    <source>
        <dbReference type="HAMAP-Rule" id="MF_01966"/>
    </source>
</evidence>
<feature type="binding site" evidence="18">
    <location>
        <begin position="141"/>
        <end position="147"/>
    </location>
    <ligand>
        <name>(6S)-NADPHX</name>
        <dbReference type="ChEBI" id="CHEBI:64076"/>
    </ligand>
</feature>
<dbReference type="PROSITE" id="PS51383">
    <property type="entry name" value="YJEF_C_3"/>
    <property type="match status" value="1"/>
</dbReference>
<gene>
    <name evidence="18" type="primary">nnrE</name>
    <name evidence="17" type="synonym">nnrD</name>
    <name evidence="22" type="ORF">SR1949_37790</name>
</gene>
<dbReference type="Pfam" id="PF03853">
    <property type="entry name" value="YjeF_N"/>
    <property type="match status" value="1"/>
</dbReference>
<comment type="function">
    <text evidence="18">Catalyzes the epimerization of the S- and R-forms of NAD(P)HX, a damaged form of NAD(P)H that is a result of enzymatic or heat-dependent hydration. This is a prerequisite for the S-specific NAD(P)H-hydrate dehydratase to allow the repair of both epimers of NAD(P)HX.</text>
</comment>
<dbReference type="InterPro" id="IPR000631">
    <property type="entry name" value="CARKD"/>
</dbReference>
<dbReference type="SUPFAM" id="SSF64153">
    <property type="entry name" value="YjeF N-terminal domain-like"/>
    <property type="match status" value="1"/>
</dbReference>
<protein>
    <recommendedName>
        <fullName evidence="19">Bifunctional NAD(P)H-hydrate repair enzyme</fullName>
    </recommendedName>
    <alternativeName>
        <fullName evidence="19">Nicotinamide nucleotide repair protein</fullName>
    </alternativeName>
    <domain>
        <recommendedName>
            <fullName evidence="19">ADP-dependent (S)-NAD(P)H-hydrate dehydratase</fullName>
            <ecNumber evidence="19">4.2.1.136</ecNumber>
        </recommendedName>
        <alternativeName>
            <fullName evidence="19">ADP-dependent NAD(P)HX dehydratase</fullName>
        </alternativeName>
    </domain>
    <domain>
        <recommendedName>
            <fullName evidence="19">NAD(P)H-hydrate epimerase</fullName>
            <ecNumber evidence="19">5.1.99.6</ecNumber>
        </recommendedName>
    </domain>
</protein>
<evidence type="ECO:0000256" key="4">
    <source>
        <dbReference type="ARBA" id="ARBA00009524"/>
    </source>
</evidence>
<evidence type="ECO:0000256" key="3">
    <source>
        <dbReference type="ARBA" id="ARBA00006001"/>
    </source>
</evidence>
<dbReference type="SUPFAM" id="SSF53613">
    <property type="entry name" value="Ribokinase-like"/>
    <property type="match status" value="1"/>
</dbReference>
<dbReference type="HAMAP" id="MF_01966">
    <property type="entry name" value="NADHX_epimerase"/>
    <property type="match status" value="1"/>
</dbReference>
<dbReference type="PIRSF" id="PIRSF017184">
    <property type="entry name" value="Nnr"/>
    <property type="match status" value="1"/>
</dbReference>
<evidence type="ECO:0000256" key="1">
    <source>
        <dbReference type="ARBA" id="ARBA00000013"/>
    </source>
</evidence>
<dbReference type="EMBL" id="BJCE01000161">
    <property type="protein sequence ID" value="GCL38661.1"/>
    <property type="molecule type" value="Genomic_DNA"/>
</dbReference>
<evidence type="ECO:0000256" key="11">
    <source>
        <dbReference type="ARBA" id="ARBA00023235"/>
    </source>
</evidence>
<keyword evidence="13" id="KW-0511">Multifunctional enzyme</keyword>
<dbReference type="GO" id="GO:0052856">
    <property type="term" value="F:NAD(P)HX epimerase activity"/>
    <property type="evidence" value="ECO:0007669"/>
    <property type="project" value="UniProtKB-UniRule"/>
</dbReference>
<dbReference type="InterPro" id="IPR017953">
    <property type="entry name" value="Carbohydrate_kinase_pred_CS"/>
</dbReference>
<dbReference type="InterPro" id="IPR036652">
    <property type="entry name" value="YjeF_N_dom_sf"/>
</dbReference>
<evidence type="ECO:0000256" key="7">
    <source>
        <dbReference type="ARBA" id="ARBA00022840"/>
    </source>
</evidence>
<feature type="binding site" evidence="18">
    <location>
        <position position="173"/>
    </location>
    <ligand>
        <name>K(+)</name>
        <dbReference type="ChEBI" id="CHEBI:29103"/>
    </ligand>
</feature>
<keyword evidence="10 17" id="KW-0520">NAD</keyword>
<feature type="binding site" evidence="17">
    <location>
        <position position="346"/>
    </location>
    <ligand>
        <name>(6S)-NADPHX</name>
        <dbReference type="ChEBI" id="CHEBI:64076"/>
    </ligand>
</feature>
<keyword evidence="8 17" id="KW-0521">NADP</keyword>
<organism evidence="22 23">
    <name type="scientific">Sphaerospermopsis reniformis</name>
    <dbReference type="NCBI Taxonomy" id="531300"/>
    <lineage>
        <taxon>Bacteria</taxon>
        <taxon>Bacillati</taxon>
        <taxon>Cyanobacteriota</taxon>
        <taxon>Cyanophyceae</taxon>
        <taxon>Nostocales</taxon>
        <taxon>Aphanizomenonaceae</taxon>
        <taxon>Sphaerospermopsis</taxon>
    </lineage>
</organism>
<keyword evidence="23" id="KW-1185">Reference proteome</keyword>
<comment type="similarity">
    <text evidence="18">Belongs to the NnrE/AIBP family.</text>
</comment>
<dbReference type="HAMAP" id="MF_01965">
    <property type="entry name" value="NADHX_dehydratase"/>
    <property type="match status" value="1"/>
</dbReference>
<keyword evidence="12 17" id="KW-0456">Lyase</keyword>
<evidence type="ECO:0000256" key="15">
    <source>
        <dbReference type="ARBA" id="ARBA00048238"/>
    </source>
</evidence>
<evidence type="ECO:0000256" key="5">
    <source>
        <dbReference type="ARBA" id="ARBA00022723"/>
    </source>
</evidence>
<comment type="subunit">
    <text evidence="17">Homotetramer.</text>
</comment>
<reference evidence="23" key="1">
    <citation type="submission" date="2019-02" db="EMBL/GenBank/DDBJ databases">
        <title>Draft genome sequence of Sphaerospermopsis reniformis NIES-1949.</title>
        <authorList>
            <person name="Yamaguchi H."/>
            <person name="Suzuki S."/>
            <person name="Kawachi M."/>
        </authorList>
    </citation>
    <scope>NUCLEOTIDE SEQUENCE [LARGE SCALE GENOMIC DNA]</scope>
    <source>
        <strain evidence="23">NIES-1949</strain>
    </source>
</reference>
<evidence type="ECO:0000256" key="10">
    <source>
        <dbReference type="ARBA" id="ARBA00023027"/>
    </source>
</evidence>
<feature type="binding site" evidence="17">
    <location>
        <position position="396"/>
    </location>
    <ligand>
        <name>(6S)-NADPHX</name>
        <dbReference type="ChEBI" id="CHEBI:64076"/>
    </ligand>
</feature>
<evidence type="ECO:0000256" key="19">
    <source>
        <dbReference type="PIRNR" id="PIRNR017184"/>
    </source>
</evidence>
<evidence type="ECO:0000256" key="14">
    <source>
        <dbReference type="ARBA" id="ARBA00025153"/>
    </source>
</evidence>
<comment type="similarity">
    <text evidence="4 19">In the C-terminal section; belongs to the NnrD/CARKD family.</text>
</comment>
<keyword evidence="22" id="KW-0418">Kinase</keyword>
<feature type="binding site" evidence="17">
    <location>
        <position position="460"/>
    </location>
    <ligand>
        <name>(6S)-NADPHX</name>
        <dbReference type="ChEBI" id="CHEBI:64076"/>
    </ligand>
</feature>
<dbReference type="Gene3D" id="3.40.1190.20">
    <property type="match status" value="1"/>
</dbReference>
<evidence type="ECO:0000256" key="6">
    <source>
        <dbReference type="ARBA" id="ARBA00022741"/>
    </source>
</evidence>
<comment type="caution">
    <text evidence="22">The sequence shown here is derived from an EMBL/GenBank/DDBJ whole genome shotgun (WGS) entry which is preliminary data.</text>
</comment>
<dbReference type="CDD" id="cd01171">
    <property type="entry name" value="YXKO-related"/>
    <property type="match status" value="1"/>
</dbReference>
<comment type="function">
    <text evidence="17">Catalyzes the dehydration of the S-form of NAD(P)HX at the expense of ADP, which is converted to AMP. Together with NAD(P)HX epimerase, which catalyzes the epimerization of the S- and R-forms, the enzyme allows the repair of both epimers of NAD(P)HX, a damaged form of NAD(P)H that is a result of enzymatic or heat-dependent hydration.</text>
</comment>
<dbReference type="GO" id="GO:0110051">
    <property type="term" value="P:metabolite repair"/>
    <property type="evidence" value="ECO:0007669"/>
    <property type="project" value="TreeGrafter"/>
</dbReference>
<comment type="similarity">
    <text evidence="17">Belongs to the NnrD/CARKD family.</text>
</comment>
<dbReference type="Proteomes" id="UP000300142">
    <property type="component" value="Unassembled WGS sequence"/>
</dbReference>